<accession>A0A1B8TQW6</accession>
<dbReference type="RefSeq" id="WP_065320290.1">
    <property type="nucleotide sequence ID" value="NZ_CP017477.1"/>
</dbReference>
<evidence type="ECO:0000313" key="1">
    <source>
        <dbReference type="EMBL" id="OBY61935.1"/>
    </source>
</evidence>
<keyword evidence="2" id="KW-1185">Reference proteome</keyword>
<protein>
    <submittedName>
        <fullName evidence="1">Uncharacterized protein</fullName>
    </submittedName>
</protein>
<dbReference type="KEGG" id="pob:LPB03_15120"/>
<dbReference type="EMBL" id="LSFM01000025">
    <property type="protein sequence ID" value="OBY61935.1"/>
    <property type="molecule type" value="Genomic_DNA"/>
</dbReference>
<gene>
    <name evidence="1" type="ORF">LPB3_14190</name>
</gene>
<reference evidence="2" key="1">
    <citation type="submission" date="2016-02" db="EMBL/GenBank/DDBJ databases">
        <authorList>
            <person name="Shin S.-K."/>
            <person name="Yi H."/>
            <person name="Kim E."/>
        </authorList>
    </citation>
    <scope>NUCLEOTIDE SEQUENCE [LARGE SCALE GENOMIC DNA]</scope>
    <source>
        <strain evidence="2">LPB0003</strain>
    </source>
</reference>
<proteinExistence type="predicted"/>
<dbReference type="AlphaFoldDB" id="A0A1B8TQW6"/>
<comment type="caution">
    <text evidence="1">The sequence shown here is derived from an EMBL/GenBank/DDBJ whole genome shotgun (WGS) entry which is preliminary data.</text>
</comment>
<name>A0A1B8TQW6_9FLAO</name>
<evidence type="ECO:0000313" key="2">
    <source>
        <dbReference type="Proteomes" id="UP000092584"/>
    </source>
</evidence>
<organism evidence="1 2">
    <name type="scientific">Polaribacter vadi</name>
    <dbReference type="NCBI Taxonomy" id="1774273"/>
    <lineage>
        <taxon>Bacteria</taxon>
        <taxon>Pseudomonadati</taxon>
        <taxon>Bacteroidota</taxon>
        <taxon>Flavobacteriia</taxon>
        <taxon>Flavobacteriales</taxon>
        <taxon>Flavobacteriaceae</taxon>
    </lineage>
</organism>
<sequence>MKLKWYFSLLLILSIFLGSIQENTFVPNQEIVLEFVDFKTAKKDIDNTIFNVKEKLLEAGATNILVQETKNGALKISYYSVVNVANIKEILSEGHLLGLHNPSKKQQENFPFSKNTSTYNLDVYELSTDVEISNLDKNAILEIKYDAQRFSTNQNFASLESVQVKEANKVFKTYYTFHKSLSIDKDNKPHCKPEVRAGPIYYNI</sequence>
<dbReference type="STRING" id="1774273.LPB03_15120"/>
<dbReference type="OrthoDB" id="1144910at2"/>
<dbReference type="Proteomes" id="UP000092584">
    <property type="component" value="Unassembled WGS sequence"/>
</dbReference>